<dbReference type="Proteomes" id="UP001220478">
    <property type="component" value="Chromosome"/>
</dbReference>
<keyword evidence="1" id="KW-0812">Transmembrane</keyword>
<reference evidence="2 3" key="1">
    <citation type="submission" date="2023-02" db="EMBL/GenBank/DDBJ databases">
        <title>Novel Oscillospiraceae bacterial genomes.</title>
        <authorList>
            <person name="Srinivasan S."/>
            <person name="Austin M.N."/>
            <person name="Fiedler T.L."/>
            <person name="Strenk S.M."/>
            <person name="Agnew K.J."/>
            <person name="Nagana Gowda G.A."/>
            <person name="Raftery D."/>
            <person name="Beamer M.A."/>
            <person name="Achilles S.L."/>
            <person name="Wiesenfeld H.C."/>
            <person name="Fredricks D.N."/>
            <person name="Hillier S.L."/>
        </authorList>
    </citation>
    <scope>NUCLEOTIDE SEQUENCE [LARGE SCALE GENOMIC DNA]</scope>
    <source>
        <strain evidence="2 3">CHIC02 1186E3-8</strain>
    </source>
</reference>
<gene>
    <name evidence="2" type="ORF">PYS61_03670</name>
</gene>
<dbReference type="RefSeq" id="WP_315570336.1">
    <property type="nucleotide sequence ID" value="NZ_CP118866.1"/>
</dbReference>
<protein>
    <submittedName>
        <fullName evidence="2">Uncharacterized protein</fullName>
    </submittedName>
</protein>
<feature type="transmembrane region" description="Helical" evidence="1">
    <location>
        <begin position="148"/>
        <end position="178"/>
    </location>
</feature>
<feature type="transmembrane region" description="Helical" evidence="1">
    <location>
        <begin position="63"/>
        <end position="81"/>
    </location>
</feature>
<evidence type="ECO:0000256" key="1">
    <source>
        <dbReference type="SAM" id="Phobius"/>
    </source>
</evidence>
<accession>A0ABY8C2Z4</accession>
<feature type="transmembrane region" description="Helical" evidence="1">
    <location>
        <begin position="88"/>
        <end position="110"/>
    </location>
</feature>
<organism evidence="2 3">
    <name type="scientific">Amygdalobacter indicium</name>
    <dbReference type="NCBI Taxonomy" id="3029272"/>
    <lineage>
        <taxon>Bacteria</taxon>
        <taxon>Bacillati</taxon>
        <taxon>Bacillota</taxon>
        <taxon>Clostridia</taxon>
        <taxon>Eubacteriales</taxon>
        <taxon>Oscillospiraceae</taxon>
        <taxon>Amygdalobacter</taxon>
    </lineage>
</organism>
<keyword evidence="1" id="KW-0472">Membrane</keyword>
<sequence>MDFLEGALLGPMWSDTDYQTRKHTGVNLLISLIFWLYLLYAFYRINTSGTPFLIADNHLNWLLLGSLLFLISPLLCVIYYRSSLLVRFIILFVQFCKYLMLYLAFFKWLAPSLDIDFSNTLNSMTVFLNDTVGTAIEYYTERYQTSGLFASTAVLAFIAFVIGIILLCLCITLPFLYFKLLRWLQAVTDDVMWICVDFGRVLVRNKTITIPARLHSLVQHISQVQRRNDAGRNKVPNKK</sequence>
<evidence type="ECO:0000313" key="2">
    <source>
        <dbReference type="EMBL" id="WEG35051.1"/>
    </source>
</evidence>
<name>A0ABY8C2Z4_9FIRM</name>
<keyword evidence="1" id="KW-1133">Transmembrane helix</keyword>
<feature type="transmembrane region" description="Helical" evidence="1">
    <location>
        <begin position="26"/>
        <end position="43"/>
    </location>
</feature>
<dbReference type="EMBL" id="CP118868">
    <property type="protein sequence ID" value="WEG35051.1"/>
    <property type="molecule type" value="Genomic_DNA"/>
</dbReference>
<evidence type="ECO:0000313" key="3">
    <source>
        <dbReference type="Proteomes" id="UP001220478"/>
    </source>
</evidence>
<keyword evidence="3" id="KW-1185">Reference proteome</keyword>
<proteinExistence type="predicted"/>